<dbReference type="OrthoDB" id="9990610at2759"/>
<evidence type="ECO:0000313" key="6">
    <source>
        <dbReference type="Proteomes" id="UP001152797"/>
    </source>
</evidence>
<keyword evidence="1" id="KW-0677">Repeat</keyword>
<proteinExistence type="predicted"/>
<organism evidence="3">
    <name type="scientific">Cladocopium goreaui</name>
    <dbReference type="NCBI Taxonomy" id="2562237"/>
    <lineage>
        <taxon>Eukaryota</taxon>
        <taxon>Sar</taxon>
        <taxon>Alveolata</taxon>
        <taxon>Dinophyceae</taxon>
        <taxon>Suessiales</taxon>
        <taxon>Symbiodiniaceae</taxon>
        <taxon>Cladocopium</taxon>
    </lineage>
</organism>
<dbReference type="PROSITE" id="PS51375">
    <property type="entry name" value="PPR"/>
    <property type="match status" value="1"/>
</dbReference>
<dbReference type="NCBIfam" id="TIGR00756">
    <property type="entry name" value="PPR"/>
    <property type="match status" value="1"/>
</dbReference>
<dbReference type="Pfam" id="PF01535">
    <property type="entry name" value="PPR"/>
    <property type="match status" value="2"/>
</dbReference>
<accession>A0A9P1BTS8</accession>
<dbReference type="InterPro" id="IPR002885">
    <property type="entry name" value="PPR_rpt"/>
</dbReference>
<dbReference type="InterPro" id="IPR011990">
    <property type="entry name" value="TPR-like_helical_dom_sf"/>
</dbReference>
<feature type="repeat" description="PPR" evidence="2">
    <location>
        <begin position="135"/>
        <end position="169"/>
    </location>
</feature>
<reference evidence="4" key="2">
    <citation type="submission" date="2024-04" db="EMBL/GenBank/DDBJ databases">
        <authorList>
            <person name="Chen Y."/>
            <person name="Shah S."/>
            <person name="Dougan E. K."/>
            <person name="Thang M."/>
            <person name="Chan C."/>
        </authorList>
    </citation>
    <scope>NUCLEOTIDE SEQUENCE [LARGE SCALE GENOMIC DNA]</scope>
</reference>
<protein>
    <submittedName>
        <fullName evidence="5">Pentatricopeptide repeat-containing protein GUN1, chloroplastic (Pentatricopeptide repeat-containing protein At2g31400) (Protein GENOMES UNCOUPLED 1)</fullName>
    </submittedName>
</protein>
<evidence type="ECO:0000313" key="4">
    <source>
        <dbReference type="EMBL" id="CAL1131668.1"/>
    </source>
</evidence>
<dbReference type="AlphaFoldDB" id="A0A9P1BTS8"/>
<dbReference type="Proteomes" id="UP001152797">
    <property type="component" value="Unassembled WGS sequence"/>
</dbReference>
<evidence type="ECO:0000313" key="3">
    <source>
        <dbReference type="EMBL" id="CAI3978293.1"/>
    </source>
</evidence>
<dbReference type="EMBL" id="CAMXCT010000402">
    <property type="protein sequence ID" value="CAI3978293.1"/>
    <property type="molecule type" value="Genomic_DNA"/>
</dbReference>
<evidence type="ECO:0000313" key="5">
    <source>
        <dbReference type="EMBL" id="CAL4765605.1"/>
    </source>
</evidence>
<dbReference type="PANTHER" id="PTHR47447">
    <property type="entry name" value="OS03G0856100 PROTEIN"/>
    <property type="match status" value="1"/>
</dbReference>
<dbReference type="PANTHER" id="PTHR47447:SF17">
    <property type="entry name" value="OS12G0638900 PROTEIN"/>
    <property type="match status" value="1"/>
</dbReference>
<evidence type="ECO:0000256" key="1">
    <source>
        <dbReference type="ARBA" id="ARBA00022737"/>
    </source>
</evidence>
<gene>
    <name evidence="3" type="ORF">C1SCF055_LOCUS6356</name>
</gene>
<sequence length="496" mass="55528">MHLERFLKTADEVGAWEERLRPVLGSWRKNPALATQVLCRLRSARRSRAACILLQAMNSSRIVPNEFHLHSALSACERCSDWSRALWQLGDASSFGISSSTVAFNSTMSACEKSHHWQWSLHLHKEMEQQMISKDTISYSAGISACEKAGRWQQALVLFHEMQKRRVRKDQILYGAAISACEKGEAWECALTLHQQCLDEGIRQDEVIHGACISAFEKGAQWQLALSFLDKVPASRVACCAAISACEKAARWQTALGLLATQTVEAMQTKVDVARSAAISACGKAIAWQSALVLCGQGLHDAIAYNAAISACGDATQWPWALHFFQEMGQKQLQRSQISFNAAVSAVEWPTALEICQMMHYSLIPPDVMTFNSILQSCAVAMTLGRAGDRLGKTVLLWMIDRCKKRIKSRRIQKVPRQWSLAQDVLEQMRQCQPFSWWYRFAAMDRLGTGLFASVSFGGLECSKAECAIWCPPQPMHLSDKLERTLSRIQMKHDEA</sequence>
<reference evidence="3" key="1">
    <citation type="submission" date="2022-10" db="EMBL/GenBank/DDBJ databases">
        <authorList>
            <person name="Chen Y."/>
            <person name="Dougan E. K."/>
            <person name="Chan C."/>
            <person name="Rhodes N."/>
            <person name="Thang M."/>
        </authorList>
    </citation>
    <scope>NUCLEOTIDE SEQUENCE</scope>
</reference>
<dbReference type="EMBL" id="CAMXCT030000402">
    <property type="protein sequence ID" value="CAL4765605.1"/>
    <property type="molecule type" value="Genomic_DNA"/>
</dbReference>
<dbReference type="Gene3D" id="1.25.40.10">
    <property type="entry name" value="Tetratricopeptide repeat domain"/>
    <property type="match status" value="2"/>
</dbReference>
<evidence type="ECO:0000256" key="2">
    <source>
        <dbReference type="PROSITE-ProRule" id="PRU00708"/>
    </source>
</evidence>
<keyword evidence="6" id="KW-1185">Reference proteome</keyword>
<comment type="caution">
    <text evidence="3">The sequence shown here is derived from an EMBL/GenBank/DDBJ whole genome shotgun (WGS) entry which is preliminary data.</text>
</comment>
<dbReference type="EMBL" id="CAMXCT020000402">
    <property type="protein sequence ID" value="CAL1131668.1"/>
    <property type="molecule type" value="Genomic_DNA"/>
</dbReference>
<name>A0A9P1BTS8_9DINO</name>